<evidence type="ECO:0000256" key="3">
    <source>
        <dbReference type="ARBA" id="ARBA00022989"/>
    </source>
</evidence>
<dbReference type="OrthoDB" id="288203at2759"/>
<evidence type="ECO:0000313" key="7">
    <source>
        <dbReference type="EMBL" id="VDN41828.1"/>
    </source>
</evidence>
<comment type="subcellular location">
    <subcellularLocation>
        <location evidence="1">Membrane</location>
        <topology evidence="1">Multi-pass membrane protein</topology>
    </subcellularLocation>
</comment>
<protein>
    <recommendedName>
        <fullName evidence="6">SLC26A/SulP transporter domain-containing protein</fullName>
    </recommendedName>
</protein>
<proteinExistence type="predicted"/>
<dbReference type="GO" id="GO:0055085">
    <property type="term" value="P:transmembrane transport"/>
    <property type="evidence" value="ECO:0007669"/>
    <property type="project" value="InterPro"/>
</dbReference>
<name>A0A3P7NZL8_9BILA</name>
<keyword evidence="4 5" id="KW-0472">Membrane</keyword>
<reference evidence="7 8" key="1">
    <citation type="submission" date="2018-11" db="EMBL/GenBank/DDBJ databases">
        <authorList>
            <consortium name="Pathogen Informatics"/>
        </authorList>
    </citation>
    <scope>NUCLEOTIDE SEQUENCE [LARGE SCALE GENOMIC DNA]</scope>
</reference>
<keyword evidence="8" id="KW-1185">Reference proteome</keyword>
<dbReference type="AlphaFoldDB" id="A0A3P7NZL8"/>
<evidence type="ECO:0000256" key="1">
    <source>
        <dbReference type="ARBA" id="ARBA00004141"/>
    </source>
</evidence>
<accession>A0A3P7NZL8</accession>
<feature type="transmembrane region" description="Helical" evidence="5">
    <location>
        <begin position="69"/>
        <end position="88"/>
    </location>
</feature>
<sequence length="107" mass="11220">MNLSASHNVPVVGNIPAGLPKPRAPRFDIIGDCLLNASGIAAVVIAVHISMAKLLAKRMKYVVDSGQELYALGFATLLGSFFSIYPVATALGRTMVSVESGSKTQNC</sequence>
<dbReference type="EMBL" id="UYRT01098635">
    <property type="protein sequence ID" value="VDN41828.1"/>
    <property type="molecule type" value="Genomic_DNA"/>
</dbReference>
<dbReference type="Proteomes" id="UP000271098">
    <property type="component" value="Unassembled WGS sequence"/>
</dbReference>
<feature type="transmembrane region" description="Helical" evidence="5">
    <location>
        <begin position="29"/>
        <end position="49"/>
    </location>
</feature>
<evidence type="ECO:0000256" key="5">
    <source>
        <dbReference type="SAM" id="Phobius"/>
    </source>
</evidence>
<organism evidence="7 8">
    <name type="scientific">Gongylonema pulchrum</name>
    <dbReference type="NCBI Taxonomy" id="637853"/>
    <lineage>
        <taxon>Eukaryota</taxon>
        <taxon>Metazoa</taxon>
        <taxon>Ecdysozoa</taxon>
        <taxon>Nematoda</taxon>
        <taxon>Chromadorea</taxon>
        <taxon>Rhabditida</taxon>
        <taxon>Spirurina</taxon>
        <taxon>Spiruromorpha</taxon>
        <taxon>Spiruroidea</taxon>
        <taxon>Gongylonematidae</taxon>
        <taxon>Gongylonema</taxon>
    </lineage>
</organism>
<dbReference type="Pfam" id="PF00916">
    <property type="entry name" value="Sulfate_transp"/>
    <property type="match status" value="1"/>
</dbReference>
<gene>
    <name evidence="7" type="ORF">GPUH_LOCUS23694</name>
</gene>
<evidence type="ECO:0000313" key="8">
    <source>
        <dbReference type="Proteomes" id="UP000271098"/>
    </source>
</evidence>
<feature type="domain" description="SLC26A/SulP transporter" evidence="6">
    <location>
        <begin position="4"/>
        <end position="105"/>
    </location>
</feature>
<evidence type="ECO:0000256" key="2">
    <source>
        <dbReference type="ARBA" id="ARBA00022692"/>
    </source>
</evidence>
<dbReference type="InterPro" id="IPR001902">
    <property type="entry name" value="SLC26A/SulP_fam"/>
</dbReference>
<evidence type="ECO:0000259" key="6">
    <source>
        <dbReference type="Pfam" id="PF00916"/>
    </source>
</evidence>
<dbReference type="InterPro" id="IPR011547">
    <property type="entry name" value="SLC26A/SulP_dom"/>
</dbReference>
<keyword evidence="3 5" id="KW-1133">Transmembrane helix</keyword>
<dbReference type="PANTHER" id="PTHR11814">
    <property type="entry name" value="SULFATE TRANSPORTER"/>
    <property type="match status" value="1"/>
</dbReference>
<evidence type="ECO:0000256" key="4">
    <source>
        <dbReference type="ARBA" id="ARBA00023136"/>
    </source>
</evidence>
<keyword evidence="2 5" id="KW-0812">Transmembrane</keyword>
<dbReference type="GO" id="GO:0016020">
    <property type="term" value="C:membrane"/>
    <property type="evidence" value="ECO:0007669"/>
    <property type="project" value="UniProtKB-SubCell"/>
</dbReference>